<dbReference type="RefSeq" id="WP_057718258.1">
    <property type="nucleotide sequence ID" value="NZ_CASCMS010000001.1"/>
</dbReference>
<name>A0A256LDL9_9LACO</name>
<gene>
    <name evidence="2" type="ORF">CBF53_05220</name>
    <name evidence="3" type="ORF">CBF70_05915</name>
</gene>
<evidence type="ECO:0000313" key="4">
    <source>
        <dbReference type="Proteomes" id="UP000215828"/>
    </source>
</evidence>
<keyword evidence="5" id="KW-1185">Reference proteome</keyword>
<reference evidence="2 5" key="2">
    <citation type="submission" date="2017-05" db="EMBL/GenBank/DDBJ databases">
        <authorList>
            <person name="Lin X.B."/>
            <person name="Stothard P."/>
            <person name="Tasseva G."/>
            <person name="Walter J."/>
        </authorList>
    </citation>
    <scope>NUCLEOTIDE SEQUENCE [LARGE SCALE GENOMIC DNA]</scope>
    <source>
        <strain evidence="2 5">609u</strain>
    </source>
</reference>
<dbReference type="EMBL" id="NGNX01000022">
    <property type="protein sequence ID" value="OYR91400.1"/>
    <property type="molecule type" value="Genomic_DNA"/>
</dbReference>
<feature type="signal peptide" evidence="1">
    <location>
        <begin position="1"/>
        <end position="21"/>
    </location>
</feature>
<organism evidence="3 4">
    <name type="scientific">Lactobacillus taiwanensis</name>
    <dbReference type="NCBI Taxonomy" id="508451"/>
    <lineage>
        <taxon>Bacteria</taxon>
        <taxon>Bacillati</taxon>
        <taxon>Bacillota</taxon>
        <taxon>Bacilli</taxon>
        <taxon>Lactobacillales</taxon>
        <taxon>Lactobacillaceae</taxon>
        <taxon>Lactobacillus</taxon>
    </lineage>
</organism>
<evidence type="ECO:0008006" key="6">
    <source>
        <dbReference type="Google" id="ProtNLM"/>
    </source>
</evidence>
<keyword evidence="1" id="KW-0732">Signal</keyword>
<reference evidence="4 5" key="3">
    <citation type="submission" date="2017-09" db="EMBL/GenBank/DDBJ databases">
        <title>Tripartite evolution among Lactobacillus johnsonii, Lactobacillus taiwanensis, Lactobacillus reuteri and their rodent host.</title>
        <authorList>
            <person name="Wang T."/>
            <person name="Knowles S."/>
            <person name="Cheng C."/>
        </authorList>
    </citation>
    <scope>NUCLEOTIDE SEQUENCE [LARGE SCALE GENOMIC DNA]</scope>
    <source>
        <strain evidence="3 4">609q</strain>
        <strain evidence="2 5">609u</strain>
    </source>
</reference>
<evidence type="ECO:0000313" key="5">
    <source>
        <dbReference type="Proteomes" id="UP000216316"/>
    </source>
</evidence>
<evidence type="ECO:0000256" key="1">
    <source>
        <dbReference type="SAM" id="SignalP"/>
    </source>
</evidence>
<dbReference type="PROSITE" id="PS51257">
    <property type="entry name" value="PROKAR_LIPOPROTEIN"/>
    <property type="match status" value="1"/>
</dbReference>
<reference evidence="3 4" key="1">
    <citation type="submission" date="2017-04" db="EMBL/GenBank/DDBJ databases">
        <authorList>
            <person name="Afonso C.L."/>
            <person name="Miller P.J."/>
            <person name="Scott M.A."/>
            <person name="Spackman E."/>
            <person name="Goraichik I."/>
            <person name="Dimitrov K.M."/>
            <person name="Suarez D.L."/>
            <person name="Swayne D.E."/>
        </authorList>
    </citation>
    <scope>NUCLEOTIDE SEQUENCE [LARGE SCALE GENOMIC DNA]</scope>
    <source>
        <strain evidence="3 4">609q</strain>
    </source>
</reference>
<protein>
    <recommendedName>
        <fullName evidence="6">Lipoprotein</fullName>
    </recommendedName>
</protein>
<dbReference type="EMBL" id="NGNV01000022">
    <property type="protein sequence ID" value="OYR87926.1"/>
    <property type="molecule type" value="Genomic_DNA"/>
</dbReference>
<dbReference type="Proteomes" id="UP000215828">
    <property type="component" value="Unassembled WGS sequence"/>
</dbReference>
<comment type="caution">
    <text evidence="3">The sequence shown here is derived from an EMBL/GenBank/DDBJ whole genome shotgun (WGS) entry which is preliminary data.</text>
</comment>
<dbReference type="Proteomes" id="UP000216316">
    <property type="component" value="Unassembled WGS sequence"/>
</dbReference>
<evidence type="ECO:0000313" key="2">
    <source>
        <dbReference type="EMBL" id="OYR87926.1"/>
    </source>
</evidence>
<sequence>MMKKIISIGLIGLLSCTMLTACSNTQNNNSSSSNEKTTTVKKSSKITANNLTTKKQTAITIAYAGEKYPDIWKKTFKQAQNNTVKVKLHNRKDYSYMQNGSDVAYEIATADGDKYFYYTKNDPTIFFYHKNKEIGSSDIKMMIKYLNNHNDGSKVNKIIKNIKVVDERKPASKD</sequence>
<dbReference type="AlphaFoldDB" id="A0A256LDL9"/>
<accession>A0A256LDL9</accession>
<evidence type="ECO:0000313" key="3">
    <source>
        <dbReference type="EMBL" id="OYR91400.1"/>
    </source>
</evidence>
<proteinExistence type="predicted"/>
<feature type="chain" id="PRO_5039024915" description="Lipoprotein" evidence="1">
    <location>
        <begin position="22"/>
        <end position="174"/>
    </location>
</feature>